<feature type="region of interest" description="Disordered" evidence="1">
    <location>
        <begin position="1"/>
        <end position="26"/>
    </location>
</feature>
<keyword evidence="2" id="KW-0812">Transmembrane</keyword>
<reference evidence="3 4" key="1">
    <citation type="submission" date="2017-06" db="EMBL/GenBank/DDBJ databases">
        <title>Ant-infecting Ophiocordyceps genomes reveal a high diversity of potential behavioral manipulation genes and a possible major role for enterotoxins.</title>
        <authorList>
            <person name="De Bekker C."/>
            <person name="Evans H.C."/>
            <person name="Brachmann A."/>
            <person name="Hughes D.P."/>
        </authorList>
    </citation>
    <scope>NUCLEOTIDE SEQUENCE [LARGE SCALE GENOMIC DNA]</scope>
    <source>
        <strain evidence="3 4">Map64</strain>
    </source>
</reference>
<gene>
    <name evidence="3" type="ORF">CDD81_1257</name>
</gene>
<sequence>MGSTRQSPRRKGYTPCIPSPLSPRRQDQDILALRQSPCNERPVRKRVAMSPAQRLLRCKAAAAWRELSEMQQAAQYHQQVETAPVINVRPLAIGAQCSRDDGYALLPMIEDLLTELERGVASELHKTHGEHELVLQARRVLLIPDMALTALRNLILTLGSWCVLSAMGMQGLLYCIVAATRVPSLENKQR</sequence>
<dbReference type="OrthoDB" id="5239396at2759"/>
<dbReference type="Proteomes" id="UP000226192">
    <property type="component" value="Unassembled WGS sequence"/>
</dbReference>
<keyword evidence="2" id="KW-0472">Membrane</keyword>
<dbReference type="AlphaFoldDB" id="A0A2C5XKR4"/>
<feature type="transmembrane region" description="Helical" evidence="2">
    <location>
        <begin position="154"/>
        <end position="180"/>
    </location>
</feature>
<proteinExistence type="predicted"/>
<protein>
    <submittedName>
        <fullName evidence="3">Uncharacterized protein</fullName>
    </submittedName>
</protein>
<dbReference type="EMBL" id="NJET01000013">
    <property type="protein sequence ID" value="PHH65888.1"/>
    <property type="molecule type" value="Genomic_DNA"/>
</dbReference>
<evidence type="ECO:0000256" key="2">
    <source>
        <dbReference type="SAM" id="Phobius"/>
    </source>
</evidence>
<name>A0A2C5XKR4_9HYPO</name>
<keyword evidence="4" id="KW-1185">Reference proteome</keyword>
<comment type="caution">
    <text evidence="3">The sequence shown here is derived from an EMBL/GenBank/DDBJ whole genome shotgun (WGS) entry which is preliminary data.</text>
</comment>
<organism evidence="3 4">
    <name type="scientific">Ophiocordyceps australis</name>
    <dbReference type="NCBI Taxonomy" id="1399860"/>
    <lineage>
        <taxon>Eukaryota</taxon>
        <taxon>Fungi</taxon>
        <taxon>Dikarya</taxon>
        <taxon>Ascomycota</taxon>
        <taxon>Pezizomycotina</taxon>
        <taxon>Sordariomycetes</taxon>
        <taxon>Hypocreomycetidae</taxon>
        <taxon>Hypocreales</taxon>
        <taxon>Ophiocordycipitaceae</taxon>
        <taxon>Ophiocordyceps</taxon>
    </lineage>
</organism>
<evidence type="ECO:0000313" key="3">
    <source>
        <dbReference type="EMBL" id="PHH65888.1"/>
    </source>
</evidence>
<keyword evidence="2" id="KW-1133">Transmembrane helix</keyword>
<evidence type="ECO:0000313" key="4">
    <source>
        <dbReference type="Proteomes" id="UP000226192"/>
    </source>
</evidence>
<evidence type="ECO:0000256" key="1">
    <source>
        <dbReference type="SAM" id="MobiDB-lite"/>
    </source>
</evidence>
<accession>A0A2C5XKR4</accession>